<dbReference type="PROSITE" id="PS50109">
    <property type="entry name" value="HIS_KIN"/>
    <property type="match status" value="1"/>
</dbReference>
<keyword evidence="3" id="KW-0597">Phosphoprotein</keyword>
<keyword evidence="8" id="KW-0902">Two-component regulatory system</keyword>
<feature type="non-terminal residue" evidence="12">
    <location>
        <position position="831"/>
    </location>
</feature>
<keyword evidence="5" id="KW-0547">Nucleotide-binding</keyword>
<dbReference type="InterPro" id="IPR013767">
    <property type="entry name" value="PAS_fold"/>
</dbReference>
<dbReference type="InterPro" id="IPR013656">
    <property type="entry name" value="PAS_4"/>
</dbReference>
<evidence type="ECO:0000256" key="5">
    <source>
        <dbReference type="ARBA" id="ARBA00022741"/>
    </source>
</evidence>
<dbReference type="Pfam" id="PF08448">
    <property type="entry name" value="PAS_4"/>
    <property type="match status" value="2"/>
</dbReference>
<dbReference type="Proteomes" id="UP000249794">
    <property type="component" value="Unassembled WGS sequence"/>
</dbReference>
<gene>
    <name evidence="12" type="ORF">DCF15_10850</name>
</gene>
<dbReference type="InterPro" id="IPR036097">
    <property type="entry name" value="HisK_dim/P_sf"/>
</dbReference>
<protein>
    <recommendedName>
        <fullName evidence="2">histidine kinase</fullName>
        <ecNumber evidence="2">2.7.13.3</ecNumber>
    </recommendedName>
</protein>
<evidence type="ECO:0000259" key="9">
    <source>
        <dbReference type="PROSITE" id="PS50109"/>
    </source>
</evidence>
<dbReference type="NCBIfam" id="TIGR00229">
    <property type="entry name" value="sensory_box"/>
    <property type="match status" value="2"/>
</dbReference>
<dbReference type="SUPFAM" id="SSF55781">
    <property type="entry name" value="GAF domain-like"/>
    <property type="match status" value="1"/>
</dbReference>
<dbReference type="InterPro" id="IPR000700">
    <property type="entry name" value="PAS-assoc_C"/>
</dbReference>
<dbReference type="CDD" id="cd00130">
    <property type="entry name" value="PAS"/>
    <property type="match status" value="1"/>
</dbReference>
<evidence type="ECO:0000259" key="10">
    <source>
        <dbReference type="PROSITE" id="PS50112"/>
    </source>
</evidence>
<dbReference type="Gene3D" id="3.30.450.20">
    <property type="entry name" value="PAS domain"/>
    <property type="match status" value="3"/>
</dbReference>
<evidence type="ECO:0000256" key="7">
    <source>
        <dbReference type="ARBA" id="ARBA00022840"/>
    </source>
</evidence>
<evidence type="ECO:0000256" key="1">
    <source>
        <dbReference type="ARBA" id="ARBA00000085"/>
    </source>
</evidence>
<feature type="domain" description="PAS" evidence="10">
    <location>
        <begin position="280"/>
        <end position="322"/>
    </location>
</feature>
<comment type="caution">
    <text evidence="12">The sequence shown here is derived from an EMBL/GenBank/DDBJ whole genome shotgun (WGS) entry which is preliminary data.</text>
</comment>
<dbReference type="CDD" id="cd00082">
    <property type="entry name" value="HisKA"/>
    <property type="match status" value="1"/>
</dbReference>
<dbReference type="Gene3D" id="1.10.287.130">
    <property type="match status" value="1"/>
</dbReference>
<feature type="domain" description="PAC" evidence="11">
    <location>
        <begin position="103"/>
        <end position="154"/>
    </location>
</feature>
<keyword evidence="7" id="KW-0067">ATP-binding</keyword>
<evidence type="ECO:0000256" key="8">
    <source>
        <dbReference type="ARBA" id="ARBA00023012"/>
    </source>
</evidence>
<keyword evidence="4" id="KW-0808">Transferase</keyword>
<dbReference type="InterPro" id="IPR005467">
    <property type="entry name" value="His_kinase_dom"/>
</dbReference>
<dbReference type="InterPro" id="IPR003018">
    <property type="entry name" value="GAF"/>
</dbReference>
<dbReference type="GO" id="GO:0005524">
    <property type="term" value="F:ATP binding"/>
    <property type="evidence" value="ECO:0007669"/>
    <property type="project" value="UniProtKB-KW"/>
</dbReference>
<dbReference type="InterPro" id="IPR003594">
    <property type="entry name" value="HATPase_dom"/>
</dbReference>
<organism evidence="12 13">
    <name type="scientific">Phormidesmis priestleyi</name>
    <dbReference type="NCBI Taxonomy" id="268141"/>
    <lineage>
        <taxon>Bacteria</taxon>
        <taxon>Bacillati</taxon>
        <taxon>Cyanobacteriota</taxon>
        <taxon>Cyanophyceae</taxon>
        <taxon>Leptolyngbyales</taxon>
        <taxon>Leptolyngbyaceae</taxon>
        <taxon>Phormidesmis</taxon>
    </lineage>
</organism>
<name>A0A2W4XGJ6_9CYAN</name>
<evidence type="ECO:0000256" key="2">
    <source>
        <dbReference type="ARBA" id="ARBA00012438"/>
    </source>
</evidence>
<dbReference type="SUPFAM" id="SSF55785">
    <property type="entry name" value="PYP-like sensor domain (PAS domain)"/>
    <property type="match status" value="3"/>
</dbReference>
<dbReference type="InterPro" id="IPR035965">
    <property type="entry name" value="PAS-like_dom_sf"/>
</dbReference>
<keyword evidence="6" id="KW-0418">Kinase</keyword>
<proteinExistence type="predicted"/>
<dbReference type="SMART" id="SM00091">
    <property type="entry name" value="PAS"/>
    <property type="match status" value="3"/>
</dbReference>
<dbReference type="SUPFAM" id="SSF55874">
    <property type="entry name" value="ATPase domain of HSP90 chaperone/DNA topoisomerase II/histidine kinase"/>
    <property type="match status" value="1"/>
</dbReference>
<dbReference type="AlphaFoldDB" id="A0A2W4XGJ6"/>
<feature type="domain" description="Histidine kinase" evidence="9">
    <location>
        <begin position="623"/>
        <end position="831"/>
    </location>
</feature>
<dbReference type="InterPro" id="IPR036890">
    <property type="entry name" value="HATPase_C_sf"/>
</dbReference>
<dbReference type="Gene3D" id="3.30.450.40">
    <property type="match status" value="1"/>
</dbReference>
<reference evidence="12 13" key="2">
    <citation type="submission" date="2018-06" db="EMBL/GenBank/DDBJ databases">
        <title>Metagenomic assembly of (sub)arctic Cyanobacteria and their associated microbiome from non-axenic cultures.</title>
        <authorList>
            <person name="Baurain D."/>
        </authorList>
    </citation>
    <scope>NUCLEOTIDE SEQUENCE [LARGE SCALE GENOMIC DNA]</scope>
    <source>
        <strain evidence="12">ULC027bin1</strain>
    </source>
</reference>
<dbReference type="Pfam" id="PF02518">
    <property type="entry name" value="HATPase_c"/>
    <property type="match status" value="1"/>
</dbReference>
<dbReference type="Gene3D" id="3.30.565.10">
    <property type="entry name" value="Histidine kinase-like ATPase, C-terminal domain"/>
    <property type="match status" value="1"/>
</dbReference>
<dbReference type="Pfam" id="PF00989">
    <property type="entry name" value="PAS"/>
    <property type="match status" value="1"/>
</dbReference>
<dbReference type="InterPro" id="IPR029016">
    <property type="entry name" value="GAF-like_dom_sf"/>
</dbReference>
<dbReference type="GO" id="GO:0000155">
    <property type="term" value="F:phosphorelay sensor kinase activity"/>
    <property type="evidence" value="ECO:0007669"/>
    <property type="project" value="InterPro"/>
</dbReference>
<evidence type="ECO:0000313" key="12">
    <source>
        <dbReference type="EMBL" id="PZO55282.1"/>
    </source>
</evidence>
<dbReference type="SMART" id="SM00065">
    <property type="entry name" value="GAF"/>
    <property type="match status" value="1"/>
</dbReference>
<evidence type="ECO:0000313" key="13">
    <source>
        <dbReference type="Proteomes" id="UP000249794"/>
    </source>
</evidence>
<dbReference type="PANTHER" id="PTHR43065:SF50">
    <property type="entry name" value="HISTIDINE KINASE"/>
    <property type="match status" value="1"/>
</dbReference>
<evidence type="ECO:0000259" key="11">
    <source>
        <dbReference type="PROSITE" id="PS50113"/>
    </source>
</evidence>
<sequence length="831" mass="91539">MSADCPSNVSQLSQLVPVVDPMAFYAALWNDPSYGICVMDVVDGGADFRVAAFNEAIAQSLHHQSLTSVRPIPGQRLSEAFPATAASLFYQHLLQCVQSKQRIAFEACLPTADGDTWWSLSAYPVKNTATDIAQIIVSATDITAKKSAEAALATAQLIHQQVVDTLPAAIFWKDQKSRYAGCNRAFALTAGTEDVTKIIGKTDYDMPWQTAEADRFVQCDQAVMGGDRPNLDMIESLLQANGQQAWISISKIPLHNARSEVSGLVGIIEDITEQKETKENQTRLLAILEATPDLVSSADAAGNNLYLNRAGQQILGIPPEKITQFHISEVTSPTVSQMVITVALPIAAERGIWVGESEIRNRYGRDIAVSQAIICHKSAAGDIEYFSTIIRDISDRKAAEISLQATADRQAVLNQITTEIRNSLDLDTVIATTIKALHQGLKLDYCGFAWLNTHQSKLTWQVVNAFDTSLNGIDLGAHPADRLGPDISQLVNQTMTKVDDVRQCPNAEHQAFLNRLGIRSEILMPIPVETDQVGVIICYRLQPVERPVHRSSNESPNEWKAGEIELLQAVINQLAIAITQANLYTQSHCQSQALAQSLDQLRRTQAQIIQAEKMSSLGQMVAGVAHEINNPVGFIYSNLEPAQEYAQGLLELVDLYQQAYPDPNQAISHHIDTIDLDFIRADLPSLLNSMTVGTERIREIVLSLRNFSRLDEAATKTVDLHEGIDSTLVILSNRLKLTRSLKTIEVIKQYGDLPPVTCYPSQLNQVFMNILINAIDVLEDHRQPQIRVTTERMGDRAIIRIGDNGSGIPEEIQPRILDPFFTTKPVPLPTG</sequence>
<reference evidence="13" key="1">
    <citation type="submission" date="2018-04" db="EMBL/GenBank/DDBJ databases">
        <authorList>
            <person name="Cornet L."/>
        </authorList>
    </citation>
    <scope>NUCLEOTIDE SEQUENCE [LARGE SCALE GENOMIC DNA]</scope>
</reference>
<dbReference type="GO" id="GO:0006355">
    <property type="term" value="P:regulation of DNA-templated transcription"/>
    <property type="evidence" value="ECO:0007669"/>
    <property type="project" value="InterPro"/>
</dbReference>
<dbReference type="SUPFAM" id="SSF47384">
    <property type="entry name" value="Homodimeric domain of signal transducing histidine kinase"/>
    <property type="match status" value="1"/>
</dbReference>
<comment type="catalytic activity">
    <reaction evidence="1">
        <text>ATP + protein L-histidine = ADP + protein N-phospho-L-histidine.</text>
        <dbReference type="EC" id="2.7.13.3"/>
    </reaction>
</comment>
<dbReference type="PROSITE" id="PS50113">
    <property type="entry name" value="PAC"/>
    <property type="match status" value="2"/>
</dbReference>
<evidence type="ECO:0000256" key="6">
    <source>
        <dbReference type="ARBA" id="ARBA00022777"/>
    </source>
</evidence>
<dbReference type="Pfam" id="PF01590">
    <property type="entry name" value="GAF"/>
    <property type="match status" value="1"/>
</dbReference>
<dbReference type="PANTHER" id="PTHR43065">
    <property type="entry name" value="SENSOR HISTIDINE KINASE"/>
    <property type="match status" value="1"/>
</dbReference>
<dbReference type="PROSITE" id="PS50112">
    <property type="entry name" value="PAS"/>
    <property type="match status" value="1"/>
</dbReference>
<dbReference type="InterPro" id="IPR003661">
    <property type="entry name" value="HisK_dim/P_dom"/>
</dbReference>
<dbReference type="EC" id="2.7.13.3" evidence="2"/>
<accession>A0A2W4XGJ6</accession>
<feature type="domain" description="PAC" evidence="11">
    <location>
        <begin position="231"/>
        <end position="283"/>
    </location>
</feature>
<dbReference type="EMBL" id="QBMP01000101">
    <property type="protein sequence ID" value="PZO55282.1"/>
    <property type="molecule type" value="Genomic_DNA"/>
</dbReference>
<evidence type="ECO:0000256" key="3">
    <source>
        <dbReference type="ARBA" id="ARBA00022553"/>
    </source>
</evidence>
<evidence type="ECO:0000256" key="4">
    <source>
        <dbReference type="ARBA" id="ARBA00022679"/>
    </source>
</evidence>
<dbReference type="InterPro" id="IPR000014">
    <property type="entry name" value="PAS"/>
</dbReference>